<evidence type="ECO:0000256" key="3">
    <source>
        <dbReference type="ARBA" id="ARBA00022692"/>
    </source>
</evidence>
<dbReference type="GO" id="GO:0005886">
    <property type="term" value="C:plasma membrane"/>
    <property type="evidence" value="ECO:0007669"/>
    <property type="project" value="UniProtKB-SubCell"/>
</dbReference>
<feature type="transmembrane region" description="Helical" evidence="6">
    <location>
        <begin position="227"/>
        <end position="258"/>
    </location>
</feature>
<accession>A0ABC7ZHX7</accession>
<feature type="transmembrane region" description="Helical" evidence="6">
    <location>
        <begin position="193"/>
        <end position="215"/>
    </location>
</feature>
<gene>
    <name evidence="7" type="ORF">CM1_00690</name>
</gene>
<evidence type="ECO:0000256" key="1">
    <source>
        <dbReference type="ARBA" id="ARBA00004651"/>
    </source>
</evidence>
<feature type="transmembrane region" description="Helical" evidence="6">
    <location>
        <begin position="98"/>
        <end position="120"/>
    </location>
</feature>
<dbReference type="CDD" id="cd06580">
    <property type="entry name" value="TM_PBP1_transp_TpRbsC_like"/>
    <property type="match status" value="1"/>
</dbReference>
<protein>
    <submittedName>
        <fullName evidence="7">ABC transporter permease</fullName>
    </submittedName>
</protein>
<evidence type="ECO:0000256" key="4">
    <source>
        <dbReference type="ARBA" id="ARBA00022989"/>
    </source>
</evidence>
<evidence type="ECO:0000313" key="7">
    <source>
        <dbReference type="EMBL" id="AFQ03928.1"/>
    </source>
</evidence>
<dbReference type="InterPro" id="IPR001851">
    <property type="entry name" value="ABC_transp_permease"/>
</dbReference>
<feature type="transmembrane region" description="Helical" evidence="6">
    <location>
        <begin position="68"/>
        <end position="91"/>
    </location>
</feature>
<reference evidence="7 8" key="1">
    <citation type="journal article" date="2012" name="J. Bacteriol.">
        <title>Draft Genome Sequences of Four Axenic Mycoplasma genitalium Strains Isolated from Denmark, Japan, and Australia.</title>
        <authorList>
            <person name="McGowin C.L."/>
            <person name="Ma L."/>
            <person name="Jensen J.S."/>
            <person name="Mancuso M.M."/>
            <person name="Hamasuna R."/>
            <person name="Adegboye D."/>
            <person name="Martin D.H."/>
        </authorList>
    </citation>
    <scope>NUCLEOTIDE SEQUENCE [LARGE SCALE GENOMIC DNA]</scope>
    <source>
        <strain evidence="7 8">M6320</strain>
    </source>
</reference>
<dbReference type="EMBL" id="CP003772">
    <property type="protein sequence ID" value="AFQ03928.1"/>
    <property type="molecule type" value="Genomic_DNA"/>
</dbReference>
<dbReference type="GeneID" id="99646941"/>
<name>A0ABC7ZHX7_MYCGT</name>
<feature type="transmembrane region" description="Helical" evidence="6">
    <location>
        <begin position="12"/>
        <end position="28"/>
    </location>
</feature>
<evidence type="ECO:0000256" key="6">
    <source>
        <dbReference type="SAM" id="Phobius"/>
    </source>
</evidence>
<evidence type="ECO:0000313" key="8">
    <source>
        <dbReference type="Proteomes" id="UP000005254"/>
    </source>
</evidence>
<organism evidence="7 8">
    <name type="scientific">Mycoplasmoides genitalium M6320</name>
    <dbReference type="NCBI Taxonomy" id="662945"/>
    <lineage>
        <taxon>Bacteria</taxon>
        <taxon>Bacillati</taxon>
        <taxon>Mycoplasmatota</taxon>
        <taxon>Mycoplasmoidales</taxon>
        <taxon>Mycoplasmoidaceae</taxon>
        <taxon>Mycoplasmoides</taxon>
    </lineage>
</organism>
<evidence type="ECO:0000256" key="5">
    <source>
        <dbReference type="ARBA" id="ARBA00023136"/>
    </source>
</evidence>
<feature type="transmembrane region" description="Helical" evidence="6">
    <location>
        <begin position="35"/>
        <end position="56"/>
    </location>
</feature>
<dbReference type="AlphaFoldDB" id="A0ABC7ZHX7"/>
<dbReference type="RefSeq" id="WP_009885677.1">
    <property type="nucleotide sequence ID" value="NC_018497.1"/>
</dbReference>
<feature type="transmembrane region" description="Helical" evidence="6">
    <location>
        <begin position="140"/>
        <end position="162"/>
    </location>
</feature>
<keyword evidence="3 6" id="KW-0812">Transmembrane</keyword>
<evidence type="ECO:0000256" key="2">
    <source>
        <dbReference type="ARBA" id="ARBA00022475"/>
    </source>
</evidence>
<dbReference type="Proteomes" id="UP000005254">
    <property type="component" value="Chromosome"/>
</dbReference>
<dbReference type="KEGG" id="mgx:CM1_00690"/>
<keyword evidence="5 6" id="KW-0472">Membrane</keyword>
<feature type="transmembrane region" description="Helical" evidence="6">
    <location>
        <begin position="270"/>
        <end position="290"/>
    </location>
</feature>
<sequence length="306" mass="33299">MLSLAQLESWFFIAPALLLAVLSGYLAERVGIINIAINGGMVFGGLFMALLSYGFTNNLNQSAPSWSLFITIPLSVLFSSVIGCLFALAAVKLRADHVIVGTGINLLASGITLFISQNAASLFSDTTLRVRYLFPIQTTVSIEAIGVFVFSLLLIGFVWYLMSFTKTGLRYRAVGENPNVIDTQGISVYKYQWIGAICSMMVAGLSGSLFVLSVSNFPFNSGDVNGLGFIAIAIMIISMWRIIPSIFIGLIFAYAYVFTNSQIGSNSNSYLLRTIPFIISLLVMLLFGFLNVAPKNIGKHFDKGLR</sequence>
<dbReference type="PANTHER" id="PTHR43370">
    <property type="entry name" value="SUGAR ABC TRANSPORTER INTEGRAL MEMBRANE PROTEIN-RELATED"/>
    <property type="match status" value="1"/>
</dbReference>
<keyword evidence="4 6" id="KW-1133">Transmembrane helix</keyword>
<dbReference type="PANTHER" id="PTHR43370:SF1">
    <property type="entry name" value="GUANOSINE ABC TRANSPORTER PERMEASE PROTEIN NUPQ"/>
    <property type="match status" value="1"/>
</dbReference>
<dbReference type="Pfam" id="PF02653">
    <property type="entry name" value="BPD_transp_2"/>
    <property type="match status" value="1"/>
</dbReference>
<comment type="subcellular location">
    <subcellularLocation>
        <location evidence="1">Cell membrane</location>
        <topology evidence="1">Multi-pass membrane protein</topology>
    </subcellularLocation>
</comment>
<proteinExistence type="predicted"/>
<keyword evidence="2" id="KW-1003">Cell membrane</keyword>